<organism evidence="1 2">
    <name type="scientific">Uabimicrobium amorphum</name>
    <dbReference type="NCBI Taxonomy" id="2596890"/>
    <lineage>
        <taxon>Bacteria</taxon>
        <taxon>Pseudomonadati</taxon>
        <taxon>Planctomycetota</taxon>
        <taxon>Candidatus Uabimicrobiia</taxon>
        <taxon>Candidatus Uabimicrobiales</taxon>
        <taxon>Candidatus Uabimicrobiaceae</taxon>
        <taxon>Candidatus Uabimicrobium</taxon>
    </lineage>
</organism>
<name>A0A5S9IRB5_UABAM</name>
<dbReference type="KEGG" id="uam:UABAM_04683"/>
<evidence type="ECO:0000313" key="1">
    <source>
        <dbReference type="EMBL" id="BBM86297.1"/>
    </source>
</evidence>
<evidence type="ECO:0000313" key="2">
    <source>
        <dbReference type="Proteomes" id="UP000326354"/>
    </source>
</evidence>
<protein>
    <recommendedName>
        <fullName evidence="3">Molybdopterin dinucleotide-binding domain-containing protein</fullName>
    </recommendedName>
</protein>
<keyword evidence="2" id="KW-1185">Reference proteome</keyword>
<gene>
    <name evidence="1" type="ORF">UABAM_04683</name>
</gene>
<proteinExistence type="predicted"/>
<reference evidence="1 2" key="1">
    <citation type="submission" date="2019-08" db="EMBL/GenBank/DDBJ databases">
        <title>Complete genome sequence of Candidatus Uab amorphum.</title>
        <authorList>
            <person name="Shiratori T."/>
            <person name="Suzuki S."/>
            <person name="Kakizawa Y."/>
            <person name="Ishida K."/>
        </authorList>
    </citation>
    <scope>NUCLEOTIDE SEQUENCE [LARGE SCALE GENOMIC DNA]</scope>
    <source>
        <strain evidence="1 2">SRT547</strain>
    </source>
</reference>
<evidence type="ECO:0008006" key="3">
    <source>
        <dbReference type="Google" id="ProtNLM"/>
    </source>
</evidence>
<dbReference type="AlphaFoldDB" id="A0A5S9IRB5"/>
<dbReference type="Proteomes" id="UP000326354">
    <property type="component" value="Chromosome"/>
</dbReference>
<accession>A0A5S9IRB5</accession>
<sequence>MFGAVTTRYPFTTEKDDERPVIMGYELMKRLGLKRGDEIALITGKRDQINGELKPISRKFVVGSFRCGWQEVDARICYTRRSDFRKHIHLLR</sequence>
<dbReference type="EMBL" id="AP019860">
    <property type="protein sequence ID" value="BBM86297.1"/>
    <property type="molecule type" value="Genomic_DNA"/>
</dbReference>